<dbReference type="InterPro" id="IPR035985">
    <property type="entry name" value="Ubiquitin-activating_enz"/>
</dbReference>
<name>A0A6J6NX39_9ZZZZ</name>
<dbReference type="SUPFAM" id="SSF69572">
    <property type="entry name" value="Activating enzymes of the ubiquitin-like proteins"/>
    <property type="match status" value="1"/>
</dbReference>
<proteinExistence type="predicted"/>
<dbReference type="GO" id="GO:0008641">
    <property type="term" value="F:ubiquitin-like modifier activating enzyme activity"/>
    <property type="evidence" value="ECO:0007669"/>
    <property type="project" value="InterPro"/>
</dbReference>
<sequence length="361" mass="40076">MFFVLRRINKAHPAVWKDPNTIQIGLGPNSVVLPELTKEQEKIIDALYSGLVDGQQEVIDSTLEAAPGETKNLIEKLQSVIDKPLPGKTPYGDWQQLAFAEIARASLDYQVNGEMVLAERWQRNVHIDQLDKAGMLFAKALLASGVGTVVTHDDGLVLATDLGELGYPKEFLGKSRFESLQLELSKLSLPITKKQRLASLTYKPDKSLKVSFALVIGHLALRPTTYSRWLNRDVNHLSITFNLDSVEVSPVVIPGVTPCLNCFQEYKVDEDNSWPVMASQLVDLPRVRDDSAALLTAIGLATRSVLRQLDESAGFVHSGDTDAEFRHGYRFDYATGTVTRTVYELHKLCSCQEPKLDLGND</sequence>
<accession>A0A6J6NX39</accession>
<dbReference type="EMBL" id="CAEZXL010000106">
    <property type="protein sequence ID" value="CAB4689114.1"/>
    <property type="molecule type" value="Genomic_DNA"/>
</dbReference>
<dbReference type="AlphaFoldDB" id="A0A6J6NX39"/>
<dbReference type="Gene3D" id="3.40.50.720">
    <property type="entry name" value="NAD(P)-binding Rossmann-like Domain"/>
    <property type="match status" value="1"/>
</dbReference>
<reference evidence="1" key="1">
    <citation type="submission" date="2020-05" db="EMBL/GenBank/DDBJ databases">
        <authorList>
            <person name="Chiriac C."/>
            <person name="Salcher M."/>
            <person name="Ghai R."/>
            <person name="Kavagutti S V."/>
        </authorList>
    </citation>
    <scope>NUCLEOTIDE SEQUENCE</scope>
</reference>
<gene>
    <name evidence="1" type="ORF">UFOPK2373_00682</name>
</gene>
<protein>
    <submittedName>
        <fullName evidence="1">Unannotated protein</fullName>
    </submittedName>
</protein>
<organism evidence="1">
    <name type="scientific">freshwater metagenome</name>
    <dbReference type="NCBI Taxonomy" id="449393"/>
    <lineage>
        <taxon>unclassified sequences</taxon>
        <taxon>metagenomes</taxon>
        <taxon>ecological metagenomes</taxon>
    </lineage>
</organism>
<evidence type="ECO:0000313" key="1">
    <source>
        <dbReference type="EMBL" id="CAB4689114.1"/>
    </source>
</evidence>